<protein>
    <submittedName>
        <fullName evidence="2">Uncharacterized protein</fullName>
    </submittedName>
</protein>
<reference evidence="3" key="1">
    <citation type="submission" date="2022-10" db="EMBL/GenBank/DDBJ databases">
        <title>Genome assembly of Pristionchus species.</title>
        <authorList>
            <person name="Yoshida K."/>
            <person name="Sommer R.J."/>
        </authorList>
    </citation>
    <scope>NUCLEOTIDE SEQUENCE [LARGE SCALE GENOMIC DNA]</scope>
    <source>
        <strain evidence="3">RS5460</strain>
    </source>
</reference>
<sequence length="142" mass="15871">QGVLLFFLQLFQNCALVCFAWHCSIFKFQKLTAILATMMTFWMMSSGSSGRRAVAARRPVKSNNILRRSSCSYCGIFDPNWTCPLEIEWKELNQASKKVSLSTVLIPCGVLMLIGVSLAALAPENWFEFAVAAFSGLIVMYL</sequence>
<evidence type="ECO:0000256" key="1">
    <source>
        <dbReference type="SAM" id="Phobius"/>
    </source>
</evidence>
<evidence type="ECO:0000313" key="3">
    <source>
        <dbReference type="Proteomes" id="UP001328107"/>
    </source>
</evidence>
<gene>
    <name evidence="2" type="ORF">PMAYCL1PPCAC_09953</name>
</gene>
<proteinExistence type="predicted"/>
<keyword evidence="3" id="KW-1185">Reference proteome</keyword>
<dbReference type="Proteomes" id="UP001328107">
    <property type="component" value="Unassembled WGS sequence"/>
</dbReference>
<accession>A0AAN4ZEH0</accession>
<evidence type="ECO:0000313" key="2">
    <source>
        <dbReference type="EMBL" id="GMR39758.1"/>
    </source>
</evidence>
<comment type="caution">
    <text evidence="2">The sequence shown here is derived from an EMBL/GenBank/DDBJ whole genome shotgun (WGS) entry which is preliminary data.</text>
</comment>
<feature type="non-terminal residue" evidence="2">
    <location>
        <position position="1"/>
    </location>
</feature>
<feature type="transmembrane region" description="Helical" evidence="1">
    <location>
        <begin position="99"/>
        <end position="120"/>
    </location>
</feature>
<dbReference type="EMBL" id="BTRK01000003">
    <property type="protein sequence ID" value="GMR39758.1"/>
    <property type="molecule type" value="Genomic_DNA"/>
</dbReference>
<keyword evidence="1" id="KW-1133">Transmembrane helix</keyword>
<name>A0AAN4ZEH0_9BILA</name>
<keyword evidence="1" id="KW-0812">Transmembrane</keyword>
<dbReference type="AlphaFoldDB" id="A0AAN4ZEH0"/>
<organism evidence="2 3">
    <name type="scientific">Pristionchus mayeri</name>
    <dbReference type="NCBI Taxonomy" id="1317129"/>
    <lineage>
        <taxon>Eukaryota</taxon>
        <taxon>Metazoa</taxon>
        <taxon>Ecdysozoa</taxon>
        <taxon>Nematoda</taxon>
        <taxon>Chromadorea</taxon>
        <taxon>Rhabditida</taxon>
        <taxon>Rhabditina</taxon>
        <taxon>Diplogasteromorpha</taxon>
        <taxon>Diplogasteroidea</taxon>
        <taxon>Neodiplogasteridae</taxon>
        <taxon>Pristionchus</taxon>
    </lineage>
</organism>
<keyword evidence="1" id="KW-0472">Membrane</keyword>